<keyword evidence="10" id="KW-1185">Reference proteome</keyword>
<proteinExistence type="inferred from homology"/>
<reference evidence="9" key="1">
    <citation type="submission" date="2019-08" db="EMBL/GenBank/DDBJ databases">
        <title>The genome of the North American firefly Photinus pyralis.</title>
        <authorList>
            <consortium name="Photinus pyralis genome working group"/>
            <person name="Fallon T.R."/>
            <person name="Sander Lower S.E."/>
            <person name="Weng J.-K."/>
        </authorList>
    </citation>
    <scope>NUCLEOTIDE SEQUENCE</scope>
    <source>
        <strain evidence="9">TRF0915ILg1</strain>
        <tissue evidence="9">Whole body</tissue>
    </source>
</reference>
<dbReference type="InterPro" id="IPR008037">
    <property type="entry name" value="Pacifastin_dom"/>
</dbReference>
<feature type="disulfide bond" evidence="7">
    <location>
        <begin position="148"/>
        <end position="163"/>
    </location>
</feature>
<keyword evidence="5 7" id="KW-1015">Disulfide bond</keyword>
<gene>
    <name evidence="9" type="ORF">ILUMI_06254</name>
</gene>
<protein>
    <recommendedName>
        <fullName evidence="8">Pacifastin domain-containing protein</fullName>
    </recommendedName>
</protein>
<feature type="disulfide bond" evidence="7">
    <location>
        <begin position="158"/>
        <end position="176"/>
    </location>
</feature>
<evidence type="ECO:0000256" key="4">
    <source>
        <dbReference type="ARBA" id="ARBA00022900"/>
    </source>
</evidence>
<evidence type="ECO:0000313" key="9">
    <source>
        <dbReference type="EMBL" id="KAF2899931.1"/>
    </source>
</evidence>
<evidence type="ECO:0000313" key="10">
    <source>
        <dbReference type="Proteomes" id="UP000801492"/>
    </source>
</evidence>
<accession>A0A8K0DAN6</accession>
<evidence type="ECO:0000256" key="1">
    <source>
        <dbReference type="ARBA" id="ARBA00004613"/>
    </source>
</evidence>
<comment type="caution">
    <text evidence="9">The sequence shown here is derived from an EMBL/GenBank/DDBJ whole genome shotgun (WGS) entry which is preliminary data.</text>
</comment>
<comment type="subcellular location">
    <subcellularLocation>
        <location evidence="1">Secreted</location>
    </subcellularLocation>
</comment>
<feature type="disulfide bond" evidence="7">
    <location>
        <begin position="272"/>
        <end position="287"/>
    </location>
</feature>
<comment type="similarity">
    <text evidence="6 7">Belongs to the protease inhibitor I19 family.</text>
</comment>
<dbReference type="OrthoDB" id="10026631at2759"/>
<feature type="domain" description="Pacifastin" evidence="8">
    <location>
        <begin position="222"/>
        <end position="260"/>
    </location>
</feature>
<organism evidence="9 10">
    <name type="scientific">Ignelater luminosus</name>
    <name type="common">Cucubano</name>
    <name type="synonym">Pyrophorus luminosus</name>
    <dbReference type="NCBI Taxonomy" id="2038154"/>
    <lineage>
        <taxon>Eukaryota</taxon>
        <taxon>Metazoa</taxon>
        <taxon>Ecdysozoa</taxon>
        <taxon>Arthropoda</taxon>
        <taxon>Hexapoda</taxon>
        <taxon>Insecta</taxon>
        <taxon>Pterygota</taxon>
        <taxon>Neoptera</taxon>
        <taxon>Endopterygota</taxon>
        <taxon>Coleoptera</taxon>
        <taxon>Polyphaga</taxon>
        <taxon>Elateriformia</taxon>
        <taxon>Elateroidea</taxon>
        <taxon>Elateridae</taxon>
        <taxon>Agrypninae</taxon>
        <taxon>Pyrophorini</taxon>
        <taxon>Ignelater</taxon>
    </lineage>
</organism>
<dbReference type="GO" id="GO:0004867">
    <property type="term" value="F:serine-type endopeptidase inhibitor activity"/>
    <property type="evidence" value="ECO:0007669"/>
    <property type="project" value="UniProtKB-UniRule"/>
</dbReference>
<name>A0A8K0DAN6_IGNLU</name>
<comment type="caution">
    <text evidence="7">Lacks conserved residue(s) required for the propagation of feature annotation.</text>
</comment>
<keyword evidence="4 7" id="KW-0722">Serine protease inhibitor</keyword>
<feature type="domain" description="Pacifastin" evidence="8">
    <location>
        <begin position="269"/>
        <end position="307"/>
    </location>
</feature>
<feature type="disulfide bond" evidence="7">
    <location>
        <begin position="225"/>
        <end position="240"/>
    </location>
</feature>
<evidence type="ECO:0000256" key="2">
    <source>
        <dbReference type="ARBA" id="ARBA00022525"/>
    </source>
</evidence>
<dbReference type="InterPro" id="IPR036201">
    <property type="entry name" value="Pacifastin_dom_sf"/>
</dbReference>
<dbReference type="AlphaFoldDB" id="A0A8K0DAN6"/>
<feature type="disulfide bond" evidence="7">
    <location>
        <begin position="161"/>
        <end position="171"/>
    </location>
</feature>
<dbReference type="Pfam" id="PF05375">
    <property type="entry name" value="Pacifastin_I"/>
    <property type="match status" value="4"/>
</dbReference>
<feature type="domain" description="Pacifastin" evidence="8">
    <location>
        <begin position="186"/>
        <end position="219"/>
    </location>
</feature>
<feature type="site" description="Reactive bond" evidence="7">
    <location>
        <begin position="173"/>
        <end position="174"/>
    </location>
</feature>
<evidence type="ECO:0000259" key="8">
    <source>
        <dbReference type="PROSITE" id="PS51446"/>
    </source>
</evidence>
<dbReference type="PROSITE" id="PS51446">
    <property type="entry name" value="PACIFASTIN"/>
    <property type="match status" value="4"/>
</dbReference>
<feature type="disulfide bond" evidence="7">
    <location>
        <begin position="189"/>
        <end position="204"/>
    </location>
</feature>
<keyword evidence="2" id="KW-0964">Secreted</keyword>
<dbReference type="GO" id="GO:0005576">
    <property type="term" value="C:extracellular region"/>
    <property type="evidence" value="ECO:0007669"/>
    <property type="project" value="UniProtKB-SubCell"/>
</dbReference>
<evidence type="ECO:0000256" key="3">
    <source>
        <dbReference type="ARBA" id="ARBA00022690"/>
    </source>
</evidence>
<evidence type="ECO:0000256" key="5">
    <source>
        <dbReference type="ARBA" id="ARBA00023157"/>
    </source>
</evidence>
<evidence type="ECO:0000256" key="6">
    <source>
        <dbReference type="ARBA" id="ARBA00029459"/>
    </source>
</evidence>
<feature type="domain" description="Pacifastin" evidence="8">
    <location>
        <begin position="145"/>
        <end position="179"/>
    </location>
</feature>
<sequence length="313" mass="35373">MTYLHFLMEILCLYEIKDNLQQIRKHVLLQKLWNSKILILVIAKIVYKIALKKVQLNELLIKFLYLEMNYLVVRNNTSLSLVLITKSNIDFVCDSELSPTLINQKRKDVCTYFLNIVYFSHSHRAKSFLKYEHFLDTPLPPLPSDGTCVSGNSYQQDCNVCRCLADGKLACTDKLCPSKAKRSADPQQCATGDSKQEGCNNCRCTNGVWSCTRRACLGKRAADECTIGDTKKENCNDCKCTQLGDGRAGWVCTRRACPENFPGRSRRAAEVCTEGTTKEIECNNCRCLKLGDGSTDWACTKRACPSERSRRDA</sequence>
<evidence type="ECO:0000256" key="7">
    <source>
        <dbReference type="PROSITE-ProRule" id="PRU00776"/>
    </source>
</evidence>
<dbReference type="EMBL" id="VTPC01002520">
    <property type="protein sequence ID" value="KAF2899931.1"/>
    <property type="molecule type" value="Genomic_DNA"/>
</dbReference>
<dbReference type="Proteomes" id="UP000801492">
    <property type="component" value="Unassembled WGS sequence"/>
</dbReference>
<dbReference type="SUPFAM" id="SSF57283">
    <property type="entry name" value="PMP inhibitors"/>
    <property type="match status" value="3"/>
</dbReference>
<keyword evidence="3 7" id="KW-0646">Protease inhibitor</keyword>